<dbReference type="PANTHER" id="PTHR30292">
    <property type="entry name" value="UNCHARACTERIZED PROTEIN YBGL-RELATED"/>
    <property type="match status" value="1"/>
</dbReference>
<reference evidence="1" key="1">
    <citation type="submission" date="2020-01" db="EMBL/GenBank/DDBJ databases">
        <authorList>
            <person name="Meier V. D."/>
            <person name="Meier V D."/>
        </authorList>
    </citation>
    <scope>NUCLEOTIDE SEQUENCE</scope>
    <source>
        <strain evidence="1">HLG_WM_MAG_06</strain>
    </source>
</reference>
<proteinExistence type="predicted"/>
<dbReference type="SUPFAM" id="SSF88713">
    <property type="entry name" value="Glycoside hydrolase/deacetylase"/>
    <property type="match status" value="1"/>
</dbReference>
<dbReference type="GO" id="GO:0005975">
    <property type="term" value="P:carbohydrate metabolic process"/>
    <property type="evidence" value="ECO:0007669"/>
    <property type="project" value="InterPro"/>
</dbReference>
<dbReference type="Pfam" id="PF03746">
    <property type="entry name" value="LamB_YcsF"/>
    <property type="match status" value="1"/>
</dbReference>
<accession>A0A6S6TIU8</accession>
<dbReference type="InterPro" id="IPR005501">
    <property type="entry name" value="LamB/YcsF/PxpA-like"/>
</dbReference>
<dbReference type="PANTHER" id="PTHR30292:SF0">
    <property type="entry name" value="5-OXOPROLINASE SUBUNIT A"/>
    <property type="match status" value="1"/>
</dbReference>
<dbReference type="EMBL" id="CACVAP010000092">
    <property type="protein sequence ID" value="CAA6819254.1"/>
    <property type="molecule type" value="Genomic_DNA"/>
</dbReference>
<dbReference type="InterPro" id="IPR011330">
    <property type="entry name" value="Glyco_hydro/deAcase_b/a-brl"/>
</dbReference>
<dbReference type="AlphaFoldDB" id="A0A6S6TIU8"/>
<organism evidence="1">
    <name type="scientific">uncultured Sulfurovum sp</name>
    <dbReference type="NCBI Taxonomy" id="269237"/>
    <lineage>
        <taxon>Bacteria</taxon>
        <taxon>Pseudomonadati</taxon>
        <taxon>Campylobacterota</taxon>
        <taxon>Epsilonproteobacteria</taxon>
        <taxon>Campylobacterales</taxon>
        <taxon>Sulfurovaceae</taxon>
        <taxon>Sulfurovum</taxon>
        <taxon>environmental samples</taxon>
    </lineage>
</organism>
<dbReference type="CDD" id="cd10787">
    <property type="entry name" value="LamB_YcsF_like"/>
    <property type="match status" value="1"/>
</dbReference>
<sequence length="246" mass="27540">MNIKLNCDMGEGFGAYSMGLDEKIMPYIDMANLACGFHASDPVTMHKSIKLCKEHDIQIGCHPSYPDLVGFGRREMNCSSEEIVAFVLYQLGALTALCKSYDLKVKYLKPHGALYNSMMKDENIFKAIAKAIAKFDINIKLMVLSSAKNDSYEEIANKYNITLLYEVFADRAYTNEGALVSRSEKNAVITSKEDVIKRTKQLMNKGIVKSIEGKKLKLKVDTLCVHGDNKAALKLIKSLHKLKNDL</sequence>
<protein>
    <submittedName>
        <fullName evidence="1">Lactam utilization protein LamB</fullName>
    </submittedName>
</protein>
<dbReference type="NCBIfam" id="NF003816">
    <property type="entry name" value="PRK05406.1-5"/>
    <property type="match status" value="1"/>
</dbReference>
<dbReference type="Gene3D" id="3.20.20.370">
    <property type="entry name" value="Glycoside hydrolase/deacetylase"/>
    <property type="match status" value="1"/>
</dbReference>
<gene>
    <name evidence="1" type="ORF">HELGO_WM7872</name>
</gene>
<dbReference type="NCBIfam" id="NF003814">
    <property type="entry name" value="PRK05406.1-3"/>
    <property type="match status" value="1"/>
</dbReference>
<name>A0A6S6TIU8_9BACT</name>
<evidence type="ECO:0000313" key="1">
    <source>
        <dbReference type="EMBL" id="CAA6819254.1"/>
    </source>
</evidence>